<protein>
    <submittedName>
        <fullName evidence="5">Si:dkey-30g5.1</fullName>
    </submittedName>
</protein>
<dbReference type="CDD" id="cd01852">
    <property type="entry name" value="AIG1"/>
    <property type="match status" value="1"/>
</dbReference>
<dbReference type="SUPFAM" id="SSF52540">
    <property type="entry name" value="P-loop containing nucleoside triphosphate hydrolases"/>
    <property type="match status" value="1"/>
</dbReference>
<dbReference type="InterPro" id="IPR006703">
    <property type="entry name" value="G_AIG1"/>
</dbReference>
<dbReference type="FunFam" id="3.40.50.300:FF:000366">
    <property type="entry name" value="GTPase, IMAP family member 2"/>
    <property type="match status" value="1"/>
</dbReference>
<evidence type="ECO:0000259" key="4">
    <source>
        <dbReference type="PROSITE" id="PS51720"/>
    </source>
</evidence>
<reference evidence="5" key="1">
    <citation type="submission" date="2023-09" db="UniProtKB">
        <authorList>
            <consortium name="Ensembl"/>
        </authorList>
    </citation>
    <scope>IDENTIFICATION</scope>
</reference>
<dbReference type="PANTHER" id="PTHR10903">
    <property type="entry name" value="GTPASE, IMAP FAMILY MEMBER-RELATED"/>
    <property type="match status" value="1"/>
</dbReference>
<dbReference type="Gene3D" id="3.40.50.300">
    <property type="entry name" value="P-loop containing nucleotide triphosphate hydrolases"/>
    <property type="match status" value="1"/>
</dbReference>
<dbReference type="PROSITE" id="PS51720">
    <property type="entry name" value="G_AIG1"/>
    <property type="match status" value="1"/>
</dbReference>
<sequence length="201" mass="22166">LVLLGKTGSGKSSTANAILGRKIFDLQVSSTSVTKRCRRADGEFRGRKLMLLDTPGLLDTHQIPQEVQKELRRSVSLLFPGPHAFLIVVQIGRFTQEERDAVRQIKEAMGSHALSFSTVVFTHGDRLEGRTSVKHCLMDGDRDLAELVAGCGGRYCVFNNQSSKSKRQVSELLALVDGMMQANEQSCYTSKLLLKAEENLA</sequence>
<dbReference type="GeneTree" id="ENSGT01140000282522"/>
<keyword evidence="3" id="KW-0342">GTP-binding</keyword>
<dbReference type="Pfam" id="PF04548">
    <property type="entry name" value="AIG1"/>
    <property type="match status" value="1"/>
</dbReference>
<keyword evidence="2" id="KW-0547">Nucleotide-binding</keyword>
<dbReference type="STRING" id="144197.ENSSPAP00000026983"/>
<dbReference type="Ensembl" id="ENSSPAT00000027425.1">
    <property type="protein sequence ID" value="ENSSPAP00000026983.1"/>
    <property type="gene ID" value="ENSSPAG00000020351.1"/>
</dbReference>
<feature type="domain" description="AIG1-type G" evidence="4">
    <location>
        <begin position="1"/>
        <end position="197"/>
    </location>
</feature>
<evidence type="ECO:0000256" key="2">
    <source>
        <dbReference type="ARBA" id="ARBA00022741"/>
    </source>
</evidence>
<dbReference type="InterPro" id="IPR027417">
    <property type="entry name" value="P-loop_NTPase"/>
</dbReference>
<dbReference type="AlphaFoldDB" id="A0A3B5B056"/>
<evidence type="ECO:0000313" key="5">
    <source>
        <dbReference type="Ensembl" id="ENSSPAP00000026983.1"/>
    </source>
</evidence>
<proteinExistence type="inferred from homology"/>
<dbReference type="GO" id="GO:0005525">
    <property type="term" value="F:GTP binding"/>
    <property type="evidence" value="ECO:0007669"/>
    <property type="project" value="UniProtKB-KW"/>
</dbReference>
<organism evidence="5">
    <name type="scientific">Stegastes partitus</name>
    <name type="common">bicolor damselfish</name>
    <dbReference type="NCBI Taxonomy" id="144197"/>
    <lineage>
        <taxon>Eukaryota</taxon>
        <taxon>Metazoa</taxon>
        <taxon>Chordata</taxon>
        <taxon>Craniata</taxon>
        <taxon>Vertebrata</taxon>
        <taxon>Euteleostomi</taxon>
        <taxon>Actinopterygii</taxon>
        <taxon>Neopterygii</taxon>
        <taxon>Teleostei</taxon>
        <taxon>Neoteleostei</taxon>
        <taxon>Acanthomorphata</taxon>
        <taxon>Ovalentaria</taxon>
        <taxon>Pomacentridae</taxon>
        <taxon>Stegastes</taxon>
    </lineage>
</organism>
<comment type="similarity">
    <text evidence="1">Belongs to the TRAFAC class TrmE-Era-EngA-EngB-Septin-like GTPase superfamily. AIG1/Toc34/Toc159-like paraseptin GTPase family. IAN subfamily.</text>
</comment>
<name>A0A3B5B056_9TELE</name>
<evidence type="ECO:0000256" key="3">
    <source>
        <dbReference type="ARBA" id="ARBA00023134"/>
    </source>
</evidence>
<accession>A0A3B5B056</accession>
<evidence type="ECO:0000256" key="1">
    <source>
        <dbReference type="ARBA" id="ARBA00008535"/>
    </source>
</evidence>
<dbReference type="InterPro" id="IPR045058">
    <property type="entry name" value="GIMA/IAN/Toc"/>
</dbReference>
<dbReference type="PANTHER" id="PTHR10903:SF188">
    <property type="entry name" value="GTPASE IMAP FAMILY MEMBER 2-LIKE-RELATED"/>
    <property type="match status" value="1"/>
</dbReference>